<accession>A0A5B7K9T9</accession>
<protein>
    <submittedName>
        <fullName evidence="1">Uncharacterized protein</fullName>
    </submittedName>
</protein>
<dbReference type="Proteomes" id="UP000324222">
    <property type="component" value="Unassembled WGS sequence"/>
</dbReference>
<keyword evidence="2" id="KW-1185">Reference proteome</keyword>
<reference evidence="1 2" key="1">
    <citation type="submission" date="2019-05" db="EMBL/GenBank/DDBJ databases">
        <title>Another draft genome of Portunus trituberculatus and its Hox gene families provides insights of decapod evolution.</title>
        <authorList>
            <person name="Jeong J.-H."/>
            <person name="Song I."/>
            <person name="Kim S."/>
            <person name="Choi T."/>
            <person name="Kim D."/>
            <person name="Ryu S."/>
            <person name="Kim W."/>
        </authorList>
    </citation>
    <scope>NUCLEOTIDE SEQUENCE [LARGE SCALE GENOMIC DNA]</scope>
    <source>
        <tissue evidence="1">Muscle</tissue>
    </source>
</reference>
<evidence type="ECO:0000313" key="2">
    <source>
        <dbReference type="Proteomes" id="UP000324222"/>
    </source>
</evidence>
<proteinExistence type="predicted"/>
<evidence type="ECO:0000313" key="1">
    <source>
        <dbReference type="EMBL" id="MPD01415.1"/>
    </source>
</evidence>
<dbReference type="EMBL" id="VSRR010127050">
    <property type="protein sequence ID" value="MPD01415.1"/>
    <property type="molecule type" value="Genomic_DNA"/>
</dbReference>
<dbReference type="AlphaFoldDB" id="A0A5B7K9T9"/>
<organism evidence="1 2">
    <name type="scientific">Portunus trituberculatus</name>
    <name type="common">Swimming crab</name>
    <name type="synonym">Neptunus trituberculatus</name>
    <dbReference type="NCBI Taxonomy" id="210409"/>
    <lineage>
        <taxon>Eukaryota</taxon>
        <taxon>Metazoa</taxon>
        <taxon>Ecdysozoa</taxon>
        <taxon>Arthropoda</taxon>
        <taxon>Crustacea</taxon>
        <taxon>Multicrustacea</taxon>
        <taxon>Malacostraca</taxon>
        <taxon>Eumalacostraca</taxon>
        <taxon>Eucarida</taxon>
        <taxon>Decapoda</taxon>
        <taxon>Pleocyemata</taxon>
        <taxon>Brachyura</taxon>
        <taxon>Eubrachyura</taxon>
        <taxon>Portunoidea</taxon>
        <taxon>Portunidae</taxon>
        <taxon>Portuninae</taxon>
        <taxon>Portunus</taxon>
    </lineage>
</organism>
<gene>
    <name evidence="1" type="ORF">E2C01_096942</name>
</gene>
<name>A0A5B7K9T9_PORTR</name>
<comment type="caution">
    <text evidence="1">The sequence shown here is derived from an EMBL/GenBank/DDBJ whole genome shotgun (WGS) entry which is preliminary data.</text>
</comment>
<sequence length="61" mass="6518">MKKSRRPQLTPLTCSSPLLYKHGANVPHLSTTLHDAGCLVKDVLSACRALTLPPSPSPSSH</sequence>